<gene>
    <name evidence="2" type="ORF">DLM86_05700</name>
</gene>
<dbReference type="AlphaFoldDB" id="A0A2V5KW44"/>
<keyword evidence="1" id="KW-0732">Signal</keyword>
<evidence type="ECO:0000313" key="2">
    <source>
        <dbReference type="EMBL" id="PYI56467.1"/>
    </source>
</evidence>
<comment type="caution">
    <text evidence="2">The sequence shown here is derived from an EMBL/GenBank/DDBJ whole genome shotgun (WGS) entry which is preliminary data.</text>
</comment>
<evidence type="ECO:0000256" key="1">
    <source>
        <dbReference type="SAM" id="SignalP"/>
    </source>
</evidence>
<protein>
    <recommendedName>
        <fullName evidence="4">Dockerin domain-containing protein</fullName>
    </recommendedName>
</protein>
<evidence type="ECO:0008006" key="4">
    <source>
        <dbReference type="Google" id="ProtNLM"/>
    </source>
</evidence>
<dbReference type="Proteomes" id="UP000247476">
    <property type="component" value="Unassembled WGS sequence"/>
</dbReference>
<organism evidence="2 3">
    <name type="scientific">Paenibacillus flagellatus</name>
    <dbReference type="NCBI Taxonomy" id="2211139"/>
    <lineage>
        <taxon>Bacteria</taxon>
        <taxon>Bacillati</taxon>
        <taxon>Bacillota</taxon>
        <taxon>Bacilli</taxon>
        <taxon>Bacillales</taxon>
        <taxon>Paenibacillaceae</taxon>
        <taxon>Paenibacillus</taxon>
    </lineage>
</organism>
<sequence length="486" mass="54185">MVWMLTLGLVPVVGLSFPTAAQATSSCEAVSASVYIAVYNTYSGTTDCHTSGYIQLSGNAGDELEVTVHVPSFDPDDEPVVTYMQQADDEPHFLEMTSTDETFVVSYDDGPELFVGLRTAPDQTVWAKPSGKLVFDSYTGSEDAFILGDADESAEDWYYDLSFELPGNGESYIKLFDKYGNEIASGRLNGSARYTFFHVPIPSEGQIYAQIYANEASKKADAMLIGFIPAGHNVVKTVFRNWEIYNEYYDLSLNAGSSSGISLLSVQKNNLFALDAAQLDEMSMSMRELLVDATVYSPDEEPESHLVTLLYSGYDFYGERVMRLDQDPMTWETVTLQSAYGSDIPPDQLAGVRVYVSIEDLGLDGLIYAYTDSNGRATFSMPGGPEDVYEFSAVSEINMDGYKPRLIQVGPSRYDNDRRVLDVRHLKKPEYPDADPDFNLTDLVWYAQHMYSPEYHYDASQNGVIDRDDLLVYMRALAPIPFPLSY</sequence>
<proteinExistence type="predicted"/>
<keyword evidence="3" id="KW-1185">Reference proteome</keyword>
<feature type="chain" id="PRO_5016118598" description="Dockerin domain-containing protein" evidence="1">
    <location>
        <begin position="24"/>
        <end position="486"/>
    </location>
</feature>
<evidence type="ECO:0000313" key="3">
    <source>
        <dbReference type="Proteomes" id="UP000247476"/>
    </source>
</evidence>
<feature type="signal peptide" evidence="1">
    <location>
        <begin position="1"/>
        <end position="23"/>
    </location>
</feature>
<accession>A0A2V5KW44</accession>
<dbReference type="EMBL" id="QJVJ01000002">
    <property type="protein sequence ID" value="PYI56467.1"/>
    <property type="molecule type" value="Genomic_DNA"/>
</dbReference>
<dbReference type="PROSITE" id="PS00018">
    <property type="entry name" value="EF_HAND_1"/>
    <property type="match status" value="1"/>
</dbReference>
<name>A0A2V5KW44_9BACL</name>
<reference evidence="2 3" key="1">
    <citation type="submission" date="2018-05" db="EMBL/GenBank/DDBJ databases">
        <title>Paenibacillus flagellatus sp. nov., isolated from selenium mineral soil.</title>
        <authorList>
            <person name="Dai X."/>
        </authorList>
    </citation>
    <scope>NUCLEOTIDE SEQUENCE [LARGE SCALE GENOMIC DNA]</scope>
    <source>
        <strain evidence="2 3">DXL2</strain>
    </source>
</reference>
<dbReference type="InterPro" id="IPR018247">
    <property type="entry name" value="EF_Hand_1_Ca_BS"/>
</dbReference>